<evidence type="ECO:0000313" key="2">
    <source>
        <dbReference type="Proteomes" id="UP001163223"/>
    </source>
</evidence>
<proteinExistence type="predicted"/>
<protein>
    <submittedName>
        <fullName evidence="1">TrkH family potassium uptake protein</fullName>
    </submittedName>
</protein>
<name>A0ACD4NWK2_9HYPH</name>
<sequence>MAAAMLLPALVDLAEDNEDWRVFALSSFLIGAVGALVGAASRGEPMRFNARLGFLLVTTVWVVTVLAGALPLYFSSAGLSIAGAVFESTSGLTTTGASVISSLDLLPPGLLLWRSLLNWIGGIGIVVMAIMILPQLRIGGLALFQMEGSDKADKVLPRARQLAAGLAAAYGALTVLCAATYAALGMSVFDAVNHAMATISTGGFSTHDASLGYFHDDRILVAATLFMILGALPFVIYVRAFTGSRSQRRRDPQIAVFLVLCLVLSLALAVSRRLIEGVPFGEALITSSFGLVSLLSTTGFVSDDYTRWSEAAVGLFFIALFLGGCAGSTAGGIKANRLVVLYKLVDASFRRLVRPHAVIRLRYGESEIQPQAVQAVTIFFFLYFGVLLIGTVVLGVLGLDLLTAFSGTLTSLSNVGPGFGPVIGPAGDFSSLTDAQLWVLTAIMLLGRLEIVTVVILFLPSIWMR</sequence>
<accession>A0ACD4NWK2</accession>
<evidence type="ECO:0000313" key="1">
    <source>
        <dbReference type="EMBL" id="WAJ31480.1"/>
    </source>
</evidence>
<organism evidence="1 2">
    <name type="scientific">Antarcticirhabdus aurantiaca</name>
    <dbReference type="NCBI Taxonomy" id="2606717"/>
    <lineage>
        <taxon>Bacteria</taxon>
        <taxon>Pseudomonadati</taxon>
        <taxon>Pseudomonadota</taxon>
        <taxon>Alphaproteobacteria</taxon>
        <taxon>Hyphomicrobiales</taxon>
        <taxon>Aurantimonadaceae</taxon>
        <taxon>Antarcticirhabdus</taxon>
    </lineage>
</organism>
<reference evidence="1" key="1">
    <citation type="submission" date="2022-11" db="EMBL/GenBank/DDBJ databases">
        <title>beta-Carotene-producing bacterium, Jeongeuplla avenae sp. nov., alleviates the salt stress of Arabidopsis seedlings.</title>
        <authorList>
            <person name="Jiang L."/>
            <person name="Lee J."/>
        </authorList>
    </citation>
    <scope>NUCLEOTIDE SEQUENCE</scope>
    <source>
        <strain evidence="1">DY_R2A_6</strain>
    </source>
</reference>
<gene>
    <name evidence="1" type="ORF">OXU80_15115</name>
</gene>
<keyword evidence="2" id="KW-1185">Reference proteome</keyword>
<dbReference type="EMBL" id="CP113520">
    <property type="protein sequence ID" value="WAJ31480.1"/>
    <property type="molecule type" value="Genomic_DNA"/>
</dbReference>
<dbReference type="Proteomes" id="UP001163223">
    <property type="component" value="Chromosome"/>
</dbReference>